<dbReference type="RefSeq" id="WP_033697067.1">
    <property type="nucleotide sequence ID" value="NZ_CP116669.1"/>
</dbReference>
<gene>
    <name evidence="4" type="ORF">PMC74_09650</name>
</gene>
<dbReference type="InterPro" id="IPR050832">
    <property type="entry name" value="Bact_Acetyltransf"/>
</dbReference>
<dbReference type="CDD" id="cd04301">
    <property type="entry name" value="NAT_SF"/>
    <property type="match status" value="1"/>
</dbReference>
<dbReference type="InterPro" id="IPR016181">
    <property type="entry name" value="Acyl_CoA_acyltransferase"/>
</dbReference>
<dbReference type="GeneID" id="301034461"/>
<dbReference type="EMBL" id="CP116669">
    <property type="protein sequence ID" value="WCI02120.1"/>
    <property type="molecule type" value="Genomic_DNA"/>
</dbReference>
<evidence type="ECO:0000313" key="4">
    <source>
        <dbReference type="EMBL" id="WCI02120.1"/>
    </source>
</evidence>
<accession>A0ABY7REE9</accession>
<dbReference type="SUPFAM" id="SSF55729">
    <property type="entry name" value="Acyl-CoA N-acyltransferases (Nat)"/>
    <property type="match status" value="1"/>
</dbReference>
<reference evidence="4 5" key="1">
    <citation type="journal article" date="2020" name="Front. Microbiol.">
        <title>Toward Biorecycling: Isolation of a Soil Bacterium That Grows on a Polyurethane Oligomer and Monomer.</title>
        <authorList>
            <person name="Espinosa M.J.C."/>
            <person name="Blanco A.C."/>
            <person name="Schmidgall T."/>
            <person name="Atanasoff-Kardjalieff A.K."/>
            <person name="Kappelmeyer U."/>
            <person name="Tischler D."/>
            <person name="Pieper D.H."/>
            <person name="Heipieper H.J."/>
            <person name="Eberlein C."/>
        </authorList>
    </citation>
    <scope>NUCLEOTIDE SEQUENCE [LARGE SCALE GENOMIC DNA]</scope>
    <source>
        <strain evidence="4 5">TDA1</strain>
    </source>
</reference>
<evidence type="ECO:0000313" key="5">
    <source>
        <dbReference type="Proteomes" id="UP001214301"/>
    </source>
</evidence>
<dbReference type="Pfam" id="PF13508">
    <property type="entry name" value="Acetyltransf_7"/>
    <property type="match status" value="1"/>
</dbReference>
<name>A0ABY7REE9_9PSED</name>
<keyword evidence="5" id="KW-1185">Reference proteome</keyword>
<organism evidence="4 5">
    <name type="scientific">Pseudomonas capeferrum</name>
    <dbReference type="NCBI Taxonomy" id="1495066"/>
    <lineage>
        <taxon>Bacteria</taxon>
        <taxon>Pseudomonadati</taxon>
        <taxon>Pseudomonadota</taxon>
        <taxon>Gammaproteobacteria</taxon>
        <taxon>Pseudomonadales</taxon>
        <taxon>Pseudomonadaceae</taxon>
        <taxon>Pseudomonas</taxon>
    </lineage>
</organism>
<evidence type="ECO:0000256" key="1">
    <source>
        <dbReference type="ARBA" id="ARBA00022679"/>
    </source>
</evidence>
<evidence type="ECO:0000259" key="3">
    <source>
        <dbReference type="PROSITE" id="PS51186"/>
    </source>
</evidence>
<keyword evidence="2" id="KW-0012">Acyltransferase</keyword>
<dbReference type="PANTHER" id="PTHR43877:SF1">
    <property type="entry name" value="ACETYLTRANSFERASE"/>
    <property type="match status" value="1"/>
</dbReference>
<feature type="domain" description="N-acetyltransferase" evidence="3">
    <location>
        <begin position="3"/>
        <end position="150"/>
    </location>
</feature>
<protein>
    <submittedName>
        <fullName evidence="4">GNAT family N-acetyltransferase</fullName>
    </submittedName>
</protein>
<dbReference type="PANTHER" id="PTHR43877">
    <property type="entry name" value="AMINOALKYLPHOSPHONATE N-ACETYLTRANSFERASE-RELATED-RELATED"/>
    <property type="match status" value="1"/>
</dbReference>
<dbReference type="Proteomes" id="UP001214301">
    <property type="component" value="Chromosome"/>
</dbReference>
<dbReference type="Gene3D" id="3.40.630.30">
    <property type="match status" value="1"/>
</dbReference>
<keyword evidence="1" id="KW-0808">Transferase</keyword>
<evidence type="ECO:0000256" key="2">
    <source>
        <dbReference type="ARBA" id="ARBA00023315"/>
    </source>
</evidence>
<dbReference type="PROSITE" id="PS51186">
    <property type="entry name" value="GNAT"/>
    <property type="match status" value="1"/>
</dbReference>
<dbReference type="InterPro" id="IPR000182">
    <property type="entry name" value="GNAT_dom"/>
</dbReference>
<proteinExistence type="predicted"/>
<sequence length="152" mass="16624">MNCHIRLAKPEDAEDISRVVIAALRRSNAADYDAGTILRVEASFSANAILELLTRRLVFVALNEGQVIATASLDADVVRSVFVDPEFQGHGVGKQMMEVIENEAIARGLEGLRVPSSVTAEGFYAGLGFCKVRDVFCGEERTIVMQKRLIRA</sequence>